<protein>
    <submittedName>
        <fullName evidence="5">Transcriptional regulator, GntR family</fullName>
    </submittedName>
</protein>
<keyword evidence="2" id="KW-0238">DNA-binding</keyword>
<keyword evidence="3" id="KW-0804">Transcription</keyword>
<dbReference type="CDD" id="cd07377">
    <property type="entry name" value="WHTH_GntR"/>
    <property type="match status" value="1"/>
</dbReference>
<evidence type="ECO:0000256" key="1">
    <source>
        <dbReference type="ARBA" id="ARBA00023015"/>
    </source>
</evidence>
<evidence type="ECO:0000259" key="4">
    <source>
        <dbReference type="PROSITE" id="PS50949"/>
    </source>
</evidence>
<reference evidence="5 6" key="1">
    <citation type="submission" date="2012-10" db="EMBL/GenBank/DDBJ databases">
        <title>Genome sequence of Variovorax paradoxus B4.</title>
        <authorList>
            <person name="Schuldes J."/>
            <person name="Brandt U."/>
            <person name="Hiessl S."/>
            <person name="Wuebbeler J.H."/>
            <person name="Thuermer A."/>
            <person name="Steinbuechel A."/>
            <person name="Daniel R."/>
        </authorList>
    </citation>
    <scope>NUCLEOTIDE SEQUENCE [LARGE SCALE GENOMIC DNA]</scope>
    <source>
        <strain evidence="5 6">B4</strain>
    </source>
</reference>
<dbReference type="EMBL" id="CP003912">
    <property type="protein sequence ID" value="AGU52748.1"/>
    <property type="molecule type" value="Genomic_DNA"/>
</dbReference>
<dbReference type="SUPFAM" id="SSF48008">
    <property type="entry name" value="GntR ligand-binding domain-like"/>
    <property type="match status" value="1"/>
</dbReference>
<dbReference type="KEGG" id="vpd:VAPA_2c01860"/>
<sequence>MTALPRIRLDRTRLAAPQVLEKLRDAILSLELVPGTVLVRQELADRFGVSQTPVREALLRLAEEGLVDVFPQHATLVSRIDVDAARQAHFLRRSIELEIVHQLAEEAPPELVAQLQAQIALQATLAAARQYGDFVGADRKFHHLMYEAAGVPSLWDMVSRVSGHVDRLRRLHLPTAGKTEAILRDHRAIVRAIARHDGAAAQKALREHLSGTLSSLPEICARHPDFIAGESWGDDTVSR</sequence>
<feature type="domain" description="HTH gntR-type" evidence="4">
    <location>
        <begin position="13"/>
        <end position="80"/>
    </location>
</feature>
<dbReference type="InterPro" id="IPR011711">
    <property type="entry name" value="GntR_C"/>
</dbReference>
<evidence type="ECO:0000313" key="5">
    <source>
        <dbReference type="EMBL" id="AGU52748.1"/>
    </source>
</evidence>
<dbReference type="GO" id="GO:0003700">
    <property type="term" value="F:DNA-binding transcription factor activity"/>
    <property type="evidence" value="ECO:0007669"/>
    <property type="project" value="InterPro"/>
</dbReference>
<dbReference type="Pfam" id="PF00392">
    <property type="entry name" value="GntR"/>
    <property type="match status" value="1"/>
</dbReference>
<dbReference type="GO" id="GO:0003677">
    <property type="term" value="F:DNA binding"/>
    <property type="evidence" value="ECO:0007669"/>
    <property type="project" value="UniProtKB-KW"/>
</dbReference>
<dbReference type="PANTHER" id="PTHR43537">
    <property type="entry name" value="TRANSCRIPTIONAL REGULATOR, GNTR FAMILY"/>
    <property type="match status" value="1"/>
</dbReference>
<dbReference type="InterPro" id="IPR036390">
    <property type="entry name" value="WH_DNA-bd_sf"/>
</dbReference>
<dbReference type="InterPro" id="IPR000524">
    <property type="entry name" value="Tscrpt_reg_HTH_GntR"/>
</dbReference>
<dbReference type="RefSeq" id="WP_021003581.1">
    <property type="nucleotide sequence ID" value="NC_022234.1"/>
</dbReference>
<dbReference type="Gene3D" id="1.10.10.10">
    <property type="entry name" value="Winged helix-like DNA-binding domain superfamily/Winged helix DNA-binding domain"/>
    <property type="match status" value="1"/>
</dbReference>
<dbReference type="Proteomes" id="UP000016223">
    <property type="component" value="Chromosome 2"/>
</dbReference>
<dbReference type="PRINTS" id="PR00035">
    <property type="entry name" value="HTHGNTR"/>
</dbReference>
<dbReference type="AlphaFoldDB" id="T1XJJ6"/>
<dbReference type="HOGENOM" id="CLU_017584_5_2_4"/>
<dbReference type="SMART" id="SM00895">
    <property type="entry name" value="FCD"/>
    <property type="match status" value="1"/>
</dbReference>
<evidence type="ECO:0000313" key="6">
    <source>
        <dbReference type="Proteomes" id="UP000016223"/>
    </source>
</evidence>
<keyword evidence="1" id="KW-0805">Transcription regulation</keyword>
<organism evidence="5 6">
    <name type="scientific">Variovorax paradoxus B4</name>
    <dbReference type="NCBI Taxonomy" id="1246301"/>
    <lineage>
        <taxon>Bacteria</taxon>
        <taxon>Pseudomonadati</taxon>
        <taxon>Pseudomonadota</taxon>
        <taxon>Betaproteobacteria</taxon>
        <taxon>Burkholderiales</taxon>
        <taxon>Comamonadaceae</taxon>
        <taxon>Variovorax</taxon>
    </lineage>
</organism>
<gene>
    <name evidence="5" type="ORF">VAPA_2c01860</name>
</gene>
<dbReference type="Pfam" id="PF07729">
    <property type="entry name" value="FCD"/>
    <property type="match status" value="1"/>
</dbReference>
<accession>T1XJJ6</accession>
<evidence type="ECO:0000256" key="2">
    <source>
        <dbReference type="ARBA" id="ARBA00023125"/>
    </source>
</evidence>
<dbReference type="Gene3D" id="1.20.120.530">
    <property type="entry name" value="GntR ligand-binding domain-like"/>
    <property type="match status" value="1"/>
</dbReference>
<dbReference type="PROSITE" id="PS50949">
    <property type="entry name" value="HTH_GNTR"/>
    <property type="match status" value="1"/>
</dbReference>
<name>T1XJJ6_VARPD</name>
<proteinExistence type="predicted"/>
<dbReference type="OrthoDB" id="8680240at2"/>
<evidence type="ECO:0000256" key="3">
    <source>
        <dbReference type="ARBA" id="ARBA00023163"/>
    </source>
</evidence>
<dbReference type="SUPFAM" id="SSF46785">
    <property type="entry name" value="Winged helix' DNA-binding domain"/>
    <property type="match status" value="1"/>
</dbReference>
<dbReference type="PANTHER" id="PTHR43537:SF45">
    <property type="entry name" value="GNTR FAMILY REGULATORY PROTEIN"/>
    <property type="match status" value="1"/>
</dbReference>
<dbReference type="InterPro" id="IPR036388">
    <property type="entry name" value="WH-like_DNA-bd_sf"/>
</dbReference>
<dbReference type="SMART" id="SM00345">
    <property type="entry name" value="HTH_GNTR"/>
    <property type="match status" value="1"/>
</dbReference>
<dbReference type="InterPro" id="IPR008920">
    <property type="entry name" value="TF_FadR/GntR_C"/>
</dbReference>
<dbReference type="PATRIC" id="fig|1246301.3.peg.5706"/>